<name>A0AAN7SWU1_9EURO</name>
<gene>
    <name evidence="1" type="ORF">LTR05_006184</name>
</gene>
<organism evidence="1 2">
    <name type="scientific">Lithohypha guttulata</name>
    <dbReference type="NCBI Taxonomy" id="1690604"/>
    <lineage>
        <taxon>Eukaryota</taxon>
        <taxon>Fungi</taxon>
        <taxon>Dikarya</taxon>
        <taxon>Ascomycota</taxon>
        <taxon>Pezizomycotina</taxon>
        <taxon>Eurotiomycetes</taxon>
        <taxon>Chaetothyriomycetidae</taxon>
        <taxon>Chaetothyriales</taxon>
        <taxon>Trichomeriaceae</taxon>
        <taxon>Lithohypha</taxon>
    </lineage>
</organism>
<accession>A0AAN7SWU1</accession>
<sequence>MGGAFGGASSLASSGTTLSGIFQAALLSIQRVKRQGLRKNGWYDFSEDEYDAPYSSMVGIVISGTKDGLDTNFALESTYFNLICQGHSSSPSIPVLVPGSLITRKVAGNGLGESYKLVYCFHFKGYSYAELIYDGYKLGQNHRNIPDEVQRHQCLARQ</sequence>
<comment type="caution">
    <text evidence="1">The sequence shown here is derived from an EMBL/GenBank/DDBJ whole genome shotgun (WGS) entry which is preliminary data.</text>
</comment>
<protein>
    <submittedName>
        <fullName evidence="1">Uncharacterized protein</fullName>
    </submittedName>
</protein>
<evidence type="ECO:0000313" key="1">
    <source>
        <dbReference type="EMBL" id="KAK5083680.1"/>
    </source>
</evidence>
<proteinExistence type="predicted"/>
<reference evidence="1 2" key="1">
    <citation type="submission" date="2023-08" db="EMBL/GenBank/DDBJ databases">
        <title>Black Yeasts Isolated from many extreme environments.</title>
        <authorList>
            <person name="Coleine C."/>
            <person name="Stajich J.E."/>
            <person name="Selbmann L."/>
        </authorList>
    </citation>
    <scope>NUCLEOTIDE SEQUENCE [LARGE SCALE GENOMIC DNA]</scope>
    <source>
        <strain evidence="1 2">CCFEE 5910</strain>
    </source>
</reference>
<keyword evidence="2" id="KW-1185">Reference proteome</keyword>
<dbReference type="Proteomes" id="UP001309876">
    <property type="component" value="Unassembled WGS sequence"/>
</dbReference>
<dbReference type="EMBL" id="JAVRRJ010000006">
    <property type="protein sequence ID" value="KAK5083680.1"/>
    <property type="molecule type" value="Genomic_DNA"/>
</dbReference>
<dbReference type="AlphaFoldDB" id="A0AAN7SWU1"/>
<evidence type="ECO:0000313" key="2">
    <source>
        <dbReference type="Proteomes" id="UP001309876"/>
    </source>
</evidence>